<dbReference type="Proteomes" id="UP001487740">
    <property type="component" value="Unassembled WGS sequence"/>
</dbReference>
<name>A0AAW0UEA9_SCYPA</name>
<accession>A0AAW0UEA9</accession>
<protein>
    <submittedName>
        <fullName evidence="2">Uncharacterized protein</fullName>
    </submittedName>
</protein>
<keyword evidence="3" id="KW-1185">Reference proteome</keyword>
<gene>
    <name evidence="2" type="ORF">O3P69_004375</name>
</gene>
<sequence>MDLRLAAFPTRSCTAQRIAASLKFLQVEGRPVFTSRQVTATVLQASSAVFRMDGFGDSFVPAPTEGTPEVDPAAEFLAREQDQLAGLDDDIIPPAAAPQSQETAPYLASRR</sequence>
<dbReference type="AlphaFoldDB" id="A0AAW0UEA9"/>
<evidence type="ECO:0000313" key="3">
    <source>
        <dbReference type="Proteomes" id="UP001487740"/>
    </source>
</evidence>
<comment type="caution">
    <text evidence="2">The sequence shown here is derived from an EMBL/GenBank/DDBJ whole genome shotgun (WGS) entry which is preliminary data.</text>
</comment>
<feature type="region of interest" description="Disordered" evidence="1">
    <location>
        <begin position="87"/>
        <end position="111"/>
    </location>
</feature>
<reference evidence="2 3" key="1">
    <citation type="submission" date="2023-03" db="EMBL/GenBank/DDBJ databases">
        <title>High-quality genome of Scylla paramamosain provides insights in environmental adaptation.</title>
        <authorList>
            <person name="Zhang L."/>
        </authorList>
    </citation>
    <scope>NUCLEOTIDE SEQUENCE [LARGE SCALE GENOMIC DNA]</scope>
    <source>
        <strain evidence="2">LZ_2023a</strain>
        <tissue evidence="2">Muscle</tissue>
    </source>
</reference>
<organism evidence="2 3">
    <name type="scientific">Scylla paramamosain</name>
    <name type="common">Mud crab</name>
    <dbReference type="NCBI Taxonomy" id="85552"/>
    <lineage>
        <taxon>Eukaryota</taxon>
        <taxon>Metazoa</taxon>
        <taxon>Ecdysozoa</taxon>
        <taxon>Arthropoda</taxon>
        <taxon>Crustacea</taxon>
        <taxon>Multicrustacea</taxon>
        <taxon>Malacostraca</taxon>
        <taxon>Eumalacostraca</taxon>
        <taxon>Eucarida</taxon>
        <taxon>Decapoda</taxon>
        <taxon>Pleocyemata</taxon>
        <taxon>Brachyura</taxon>
        <taxon>Eubrachyura</taxon>
        <taxon>Portunoidea</taxon>
        <taxon>Portunidae</taxon>
        <taxon>Portuninae</taxon>
        <taxon>Scylla</taxon>
    </lineage>
</organism>
<proteinExistence type="predicted"/>
<evidence type="ECO:0000256" key="1">
    <source>
        <dbReference type="SAM" id="MobiDB-lite"/>
    </source>
</evidence>
<dbReference type="EMBL" id="JARAKH010000013">
    <property type="protein sequence ID" value="KAK8397563.1"/>
    <property type="molecule type" value="Genomic_DNA"/>
</dbReference>
<evidence type="ECO:0000313" key="2">
    <source>
        <dbReference type="EMBL" id="KAK8397563.1"/>
    </source>
</evidence>